<dbReference type="Proteomes" id="UP000192418">
    <property type="component" value="Unassembled WGS sequence"/>
</dbReference>
<evidence type="ECO:0000256" key="2">
    <source>
        <dbReference type="SAM" id="SignalP"/>
    </source>
</evidence>
<dbReference type="InterPro" id="IPR021803">
    <property type="entry name" value="DUF3373"/>
</dbReference>
<dbReference type="EMBL" id="FWXY01000006">
    <property type="protein sequence ID" value="SMC62782.1"/>
    <property type="molecule type" value="Genomic_DNA"/>
</dbReference>
<sequence length="568" mass="63055">MKKKYVITIFLSMSLLMGFQPAFASSETELLKQQLQEMSRTMEALKLKIDALEQEDQKDKEEVKYLGKRLDKAELHTATDKVSLGLELRAKADSIHYNGMLSAPSSLVSGFFTPAASGGFNGATLNQIQQGMQNMAMAGMIPPLDENDVDNDIIYTNKFHLDMKAKVNSNLSFAGRLAAYKVWGDSSGVKFNQGSLGDVTMDGNTSSLPHGDTIRMERAYFMYRQDINDIPVSFSLGRRPSTNGPPMEYADYDMVGGSPLATIINWQFDGASLSFGLEDALDIPGAAFKFCYGVGFEGDWGNSYSIQESQSDVEDVHMFGFIATLFDNDSFSAVFNYAHAWDITDGFTGLTVMPFVVSKSDQNGDGTNEYYFAQNSGGYISRMQPSTEIGDWDAASLLLRKNLYEETEKDIDLFLAASWSHTDPSRISANPFYEMMGMGLLSSNGDLESRNGYSIYAGALFPMPFDGRLGLEYNWGSQYWFNFTGAEDSLVGSKLATRGSVYEGYYIQPVFGRNFFVKLGGRFYDYQYTGSGNPLGEPKKISRANSFDGLFPIVDEVWDVYASATMRF</sequence>
<dbReference type="AlphaFoldDB" id="A0A1W2AQH3"/>
<protein>
    <recommendedName>
        <fullName evidence="5">DUF3373 domain-containing protein</fullName>
    </recommendedName>
</protein>
<feature type="signal peptide" evidence="2">
    <location>
        <begin position="1"/>
        <end position="24"/>
    </location>
</feature>
<keyword evidence="2" id="KW-0732">Signal</keyword>
<evidence type="ECO:0008006" key="5">
    <source>
        <dbReference type="Google" id="ProtNLM"/>
    </source>
</evidence>
<accession>A0A1W2AQH3</accession>
<dbReference type="OrthoDB" id="9760233at2"/>
<feature type="coiled-coil region" evidence="1">
    <location>
        <begin position="28"/>
        <end position="62"/>
    </location>
</feature>
<organism evidence="3 4">
    <name type="scientific">Desulfocicer vacuolatum DSM 3385</name>
    <dbReference type="NCBI Taxonomy" id="1121400"/>
    <lineage>
        <taxon>Bacteria</taxon>
        <taxon>Pseudomonadati</taxon>
        <taxon>Thermodesulfobacteriota</taxon>
        <taxon>Desulfobacteria</taxon>
        <taxon>Desulfobacterales</taxon>
        <taxon>Desulfobacteraceae</taxon>
        <taxon>Desulfocicer</taxon>
    </lineage>
</organism>
<proteinExistence type="predicted"/>
<evidence type="ECO:0000256" key="1">
    <source>
        <dbReference type="SAM" id="Coils"/>
    </source>
</evidence>
<dbReference type="Pfam" id="PF11853">
    <property type="entry name" value="DUF3373"/>
    <property type="match status" value="1"/>
</dbReference>
<evidence type="ECO:0000313" key="4">
    <source>
        <dbReference type="Proteomes" id="UP000192418"/>
    </source>
</evidence>
<dbReference type="STRING" id="1121400.SAMN02746065_1066"/>
<feature type="chain" id="PRO_5010729842" description="DUF3373 domain-containing protein" evidence="2">
    <location>
        <begin position="25"/>
        <end position="568"/>
    </location>
</feature>
<reference evidence="3 4" key="1">
    <citation type="submission" date="2017-04" db="EMBL/GenBank/DDBJ databases">
        <authorList>
            <person name="Afonso C.L."/>
            <person name="Miller P.J."/>
            <person name="Scott M.A."/>
            <person name="Spackman E."/>
            <person name="Goraichik I."/>
            <person name="Dimitrov K.M."/>
            <person name="Suarez D.L."/>
            <person name="Swayne D.E."/>
        </authorList>
    </citation>
    <scope>NUCLEOTIDE SEQUENCE [LARGE SCALE GENOMIC DNA]</scope>
    <source>
        <strain evidence="3 4">DSM 3385</strain>
    </source>
</reference>
<keyword evidence="4" id="KW-1185">Reference proteome</keyword>
<keyword evidence="1" id="KW-0175">Coiled coil</keyword>
<evidence type="ECO:0000313" key="3">
    <source>
        <dbReference type="EMBL" id="SMC62782.1"/>
    </source>
</evidence>
<gene>
    <name evidence="3" type="ORF">SAMN02746065_1066</name>
</gene>
<name>A0A1W2AQH3_9BACT</name>